<reference evidence="1" key="2">
    <citation type="journal article" date="2022" name="New Phytol.">
        <title>Evolutionary transition to the ectomycorrhizal habit in the genomes of a hyperdiverse lineage of mushroom-forming fungi.</title>
        <authorList>
            <person name="Looney B."/>
            <person name="Miyauchi S."/>
            <person name="Morin E."/>
            <person name="Drula E."/>
            <person name="Courty P.E."/>
            <person name="Kohler A."/>
            <person name="Kuo A."/>
            <person name="LaButti K."/>
            <person name="Pangilinan J."/>
            <person name="Lipzen A."/>
            <person name="Riley R."/>
            <person name="Andreopoulos W."/>
            <person name="He G."/>
            <person name="Johnson J."/>
            <person name="Nolan M."/>
            <person name="Tritt A."/>
            <person name="Barry K.W."/>
            <person name="Grigoriev I.V."/>
            <person name="Nagy L.G."/>
            <person name="Hibbett D."/>
            <person name="Henrissat B."/>
            <person name="Matheny P.B."/>
            <person name="Labbe J."/>
            <person name="Martin F.M."/>
        </authorList>
    </citation>
    <scope>NUCLEOTIDE SEQUENCE</scope>
    <source>
        <strain evidence="1">HHB10654</strain>
    </source>
</reference>
<evidence type="ECO:0000313" key="1">
    <source>
        <dbReference type="EMBL" id="KAI0067113.1"/>
    </source>
</evidence>
<dbReference type="EMBL" id="MU277191">
    <property type="protein sequence ID" value="KAI0067113.1"/>
    <property type="molecule type" value="Genomic_DNA"/>
</dbReference>
<reference evidence="1" key="1">
    <citation type="submission" date="2021-03" db="EMBL/GenBank/DDBJ databases">
        <authorList>
            <consortium name="DOE Joint Genome Institute"/>
            <person name="Ahrendt S."/>
            <person name="Looney B.P."/>
            <person name="Miyauchi S."/>
            <person name="Morin E."/>
            <person name="Drula E."/>
            <person name="Courty P.E."/>
            <person name="Chicoki N."/>
            <person name="Fauchery L."/>
            <person name="Kohler A."/>
            <person name="Kuo A."/>
            <person name="Labutti K."/>
            <person name="Pangilinan J."/>
            <person name="Lipzen A."/>
            <person name="Riley R."/>
            <person name="Andreopoulos W."/>
            <person name="He G."/>
            <person name="Johnson J."/>
            <person name="Barry K.W."/>
            <person name="Grigoriev I.V."/>
            <person name="Nagy L."/>
            <person name="Hibbett D."/>
            <person name="Henrissat B."/>
            <person name="Matheny P.B."/>
            <person name="Labbe J."/>
            <person name="Martin F."/>
        </authorList>
    </citation>
    <scope>NUCLEOTIDE SEQUENCE</scope>
    <source>
        <strain evidence="1">HHB10654</strain>
    </source>
</reference>
<proteinExistence type="predicted"/>
<gene>
    <name evidence="1" type="ORF">BV25DRAFT_1835422</name>
</gene>
<name>A0ACB8TF99_9AGAM</name>
<accession>A0ACB8TF99</accession>
<dbReference type="Proteomes" id="UP000814140">
    <property type="component" value="Unassembled WGS sequence"/>
</dbReference>
<comment type="caution">
    <text evidence="1">The sequence shown here is derived from an EMBL/GenBank/DDBJ whole genome shotgun (WGS) entry which is preliminary data.</text>
</comment>
<keyword evidence="2" id="KW-1185">Reference proteome</keyword>
<evidence type="ECO:0000313" key="2">
    <source>
        <dbReference type="Proteomes" id="UP000814140"/>
    </source>
</evidence>
<protein>
    <submittedName>
        <fullName evidence="1">Uncharacterized protein</fullName>
    </submittedName>
</protein>
<organism evidence="1 2">
    <name type="scientific">Artomyces pyxidatus</name>
    <dbReference type="NCBI Taxonomy" id="48021"/>
    <lineage>
        <taxon>Eukaryota</taxon>
        <taxon>Fungi</taxon>
        <taxon>Dikarya</taxon>
        <taxon>Basidiomycota</taxon>
        <taxon>Agaricomycotina</taxon>
        <taxon>Agaricomycetes</taxon>
        <taxon>Russulales</taxon>
        <taxon>Auriscalpiaceae</taxon>
        <taxon>Artomyces</taxon>
    </lineage>
</organism>
<sequence length="890" mass="98924">MQIGTVLALWRTAGNGPTRPGSLEGASRCGRVTVPAIYIFLELQFRFRAGTVTVFALPPLTSLCVNVYEESSLAFPFALFQHVLAVRTFAEFHTTTNDSIWGSLAGVRTQQTIYCQVPGYIQRRVRCDRGMLFSFLASTTPVTAPIQIYFRTPRRRFTLTLSRREGPQSRDNARKSGSVLNAASQLEDRGVDQRELPFSIIVLGNKVEGRKPKACEVDFPSGPFNVIGPHQKALRGFGRTLDTENTPNYGRPFPPQDWQQYCLGPCFKYEKAFPSYGAVMDILCCSSRDRLRGKLERTWTAAANSGQNYTWLRTGAVSFLIDRPTLMHFTQVIRQVHHPTARVVVTSLHSISQFSSAASFLTTSVSRLSHFFLPTYIPSFNSTTGTIRMLPVSTSSRSAAISYSSNAVEPLGRPSPSEVIHEYSYSERRGSDGVQFSAYSPGPSPIEISRSPRPDRRGHVSARGRSVHGSRSGEAPWDFRESLFPIPPIRLQLTHEVDEANRLPPLSSWFPDNVDLIPPLAARISVGIRDAKATPKMTKFDMSQRRPMPESVPSQSRPVKPSVRLDRDKSTPDQVTFRLRPNRSQLVAAYMNKSRVHPVLLGSFISDATSEFNKGQSTFRSLNGEQISTREFDLFGPDGNKISEDNVSYTERSSISSDTLETPANSPPTVEELVTFPKPQPPYPRSCHLPLVSTSKHSMHVRWMNMMLRLSEIDEYCYAVETTRSIKKGRAVLTAAARNALVWGPLGHRNSVMPAGDVWVQSTPPGRVSISLGNGNWMDWAGNAQAEGVSHPLLPERRLWFAYDTGFSWVVKSGLKSRRTGWKGAIRDYMMLPEFGDGRGHPRQATVEDVVTIMARSGSRKNQLGNTAVACLPCNEATFGVFVPGHGGER</sequence>